<evidence type="ECO:0000256" key="2">
    <source>
        <dbReference type="ARBA" id="ARBA00023002"/>
    </source>
</evidence>
<dbReference type="Proteomes" id="UP000468943">
    <property type="component" value="Unassembled WGS sequence"/>
</dbReference>
<dbReference type="PANTHER" id="PTHR24320">
    <property type="entry name" value="RETINOL DEHYDROGENASE"/>
    <property type="match status" value="1"/>
</dbReference>
<dbReference type="InterPro" id="IPR002347">
    <property type="entry name" value="SDR_fam"/>
</dbReference>
<gene>
    <name evidence="4" type="ORF">GRI36_04305</name>
</gene>
<keyword evidence="2" id="KW-0560">Oxidoreductase</keyword>
<dbReference type="PRINTS" id="PR00080">
    <property type="entry name" value="SDRFAMILY"/>
</dbReference>
<accession>A0A6I4SK06</accession>
<evidence type="ECO:0000256" key="3">
    <source>
        <dbReference type="RuleBase" id="RU000363"/>
    </source>
</evidence>
<proteinExistence type="inferred from homology"/>
<dbReference type="AlphaFoldDB" id="A0A6I4SK06"/>
<dbReference type="OrthoDB" id="109589at2"/>
<dbReference type="Gene3D" id="3.40.50.720">
    <property type="entry name" value="NAD(P)-binding Rossmann-like Domain"/>
    <property type="match status" value="1"/>
</dbReference>
<dbReference type="PANTHER" id="PTHR24320:SF283">
    <property type="entry name" value="RETINOL DEHYDROGENASE 11"/>
    <property type="match status" value="1"/>
</dbReference>
<evidence type="ECO:0000256" key="1">
    <source>
        <dbReference type="ARBA" id="ARBA00006484"/>
    </source>
</evidence>
<organism evidence="4 5">
    <name type="scientific">Pontixanthobacter gangjinensis</name>
    <dbReference type="NCBI Taxonomy" id="1028742"/>
    <lineage>
        <taxon>Bacteria</taxon>
        <taxon>Pseudomonadati</taxon>
        <taxon>Pseudomonadota</taxon>
        <taxon>Alphaproteobacteria</taxon>
        <taxon>Sphingomonadales</taxon>
        <taxon>Erythrobacteraceae</taxon>
        <taxon>Pontixanthobacter</taxon>
    </lineage>
</organism>
<sequence length="318" mass="34334">MMSHFGVTSTADEVLEGKDLTGKIIFITGGASGLGQETARAMAAKGGHVIIAARDQAKLDQAATTIKSESGSELVETILCDLASLGSVRACAQEASERFDRIDLLINNAGVMACPYAETADGFEMQFGTNHIGHFLLTNLLMPLVMNGTDPRIINLSSRGHHMDEVDHDDPNYDNREYKKWPAYGQSKTANIQFTVGLESRVAQHGIHAYALHPGGIRTNLGRHMTEDDMKWMMSRFKSEDGDGPKMKSIPEGAATTCFAATAAELAGQGGVYLEDCHVAEIDDESAQGGVRSYALDPAKAEKLWALSEKMVGESFTF</sequence>
<reference evidence="4 5" key="1">
    <citation type="submission" date="2019-12" db="EMBL/GenBank/DDBJ databases">
        <title>Genomic-based taxomic classification of the family Erythrobacteraceae.</title>
        <authorList>
            <person name="Xu L."/>
        </authorList>
    </citation>
    <scope>NUCLEOTIDE SEQUENCE [LARGE SCALE GENOMIC DNA]</scope>
    <source>
        <strain evidence="4 5">JCM 17802</strain>
    </source>
</reference>
<dbReference type="SUPFAM" id="SSF51735">
    <property type="entry name" value="NAD(P)-binding Rossmann-fold domains"/>
    <property type="match status" value="1"/>
</dbReference>
<protein>
    <submittedName>
        <fullName evidence="4">SDR family NAD(P)-dependent oxidoreductase</fullName>
    </submittedName>
</protein>
<dbReference type="Pfam" id="PF00106">
    <property type="entry name" value="adh_short"/>
    <property type="match status" value="1"/>
</dbReference>
<dbReference type="EMBL" id="WTYS01000001">
    <property type="protein sequence ID" value="MXO56099.1"/>
    <property type="molecule type" value="Genomic_DNA"/>
</dbReference>
<dbReference type="GO" id="GO:0016491">
    <property type="term" value="F:oxidoreductase activity"/>
    <property type="evidence" value="ECO:0007669"/>
    <property type="project" value="UniProtKB-KW"/>
</dbReference>
<dbReference type="PRINTS" id="PR00081">
    <property type="entry name" value="GDHRDH"/>
</dbReference>
<comment type="caution">
    <text evidence="4">The sequence shown here is derived from an EMBL/GenBank/DDBJ whole genome shotgun (WGS) entry which is preliminary data.</text>
</comment>
<dbReference type="InterPro" id="IPR036291">
    <property type="entry name" value="NAD(P)-bd_dom_sf"/>
</dbReference>
<evidence type="ECO:0000313" key="5">
    <source>
        <dbReference type="Proteomes" id="UP000468943"/>
    </source>
</evidence>
<evidence type="ECO:0000313" key="4">
    <source>
        <dbReference type="EMBL" id="MXO56099.1"/>
    </source>
</evidence>
<name>A0A6I4SK06_9SPHN</name>
<comment type="similarity">
    <text evidence="1 3">Belongs to the short-chain dehydrogenases/reductases (SDR) family.</text>
</comment>
<dbReference type="CDD" id="cd05327">
    <property type="entry name" value="retinol-DH_like_SDR_c_like"/>
    <property type="match status" value="1"/>
</dbReference>
<keyword evidence="5" id="KW-1185">Reference proteome</keyword>